<evidence type="ECO:0000256" key="1">
    <source>
        <dbReference type="SAM" id="Phobius"/>
    </source>
</evidence>
<reference evidence="4" key="1">
    <citation type="submission" date="2018-09" db="EMBL/GenBank/DDBJ databases">
        <authorList>
            <person name="Kim I."/>
        </authorList>
    </citation>
    <scope>NUCLEOTIDE SEQUENCE [LARGE SCALE GENOMIC DNA]</scope>
    <source>
        <strain evidence="4">DD4a</strain>
    </source>
</reference>
<keyword evidence="1" id="KW-0812">Transmembrane</keyword>
<feature type="transmembrane region" description="Helical" evidence="1">
    <location>
        <begin position="58"/>
        <end position="86"/>
    </location>
</feature>
<feature type="domain" description="DUF4190" evidence="2">
    <location>
        <begin position="17"/>
        <end position="70"/>
    </location>
</feature>
<name>A0A3A1U203_9MICO</name>
<keyword evidence="1" id="KW-0472">Membrane</keyword>
<comment type="caution">
    <text evidence="3">The sequence shown here is derived from an EMBL/GenBank/DDBJ whole genome shotgun (WGS) entry which is preliminary data.</text>
</comment>
<dbReference type="Pfam" id="PF13828">
    <property type="entry name" value="DUF4190"/>
    <property type="match status" value="1"/>
</dbReference>
<dbReference type="Proteomes" id="UP000265742">
    <property type="component" value="Unassembled WGS sequence"/>
</dbReference>
<keyword evidence="4" id="KW-1185">Reference proteome</keyword>
<sequence>MANQYGPVATRPYNPLAIIAFVLAFLVPPGGIVCGHIARRQIRSTGEQGDGLALAGLILGYVFTAGFVLFFVIWLLTFLAIFAGFAGVMSQIPSTSA</sequence>
<organism evidence="3 4">
    <name type="scientific">Amnibacterium setariae</name>
    <dbReference type="NCBI Taxonomy" id="2306585"/>
    <lineage>
        <taxon>Bacteria</taxon>
        <taxon>Bacillati</taxon>
        <taxon>Actinomycetota</taxon>
        <taxon>Actinomycetes</taxon>
        <taxon>Micrococcales</taxon>
        <taxon>Microbacteriaceae</taxon>
        <taxon>Amnibacterium</taxon>
    </lineage>
</organism>
<evidence type="ECO:0000313" key="4">
    <source>
        <dbReference type="Proteomes" id="UP000265742"/>
    </source>
</evidence>
<feature type="transmembrane region" description="Helical" evidence="1">
    <location>
        <begin position="16"/>
        <end position="38"/>
    </location>
</feature>
<proteinExistence type="predicted"/>
<protein>
    <submittedName>
        <fullName evidence="3">DUF4190 domain-containing protein</fullName>
    </submittedName>
</protein>
<keyword evidence="1" id="KW-1133">Transmembrane helix</keyword>
<dbReference type="EMBL" id="QXTG01000001">
    <property type="protein sequence ID" value="RIX30370.1"/>
    <property type="molecule type" value="Genomic_DNA"/>
</dbReference>
<gene>
    <name evidence="3" type="ORF">D1781_02750</name>
</gene>
<evidence type="ECO:0000259" key="2">
    <source>
        <dbReference type="Pfam" id="PF13828"/>
    </source>
</evidence>
<accession>A0A3A1U203</accession>
<dbReference type="AlphaFoldDB" id="A0A3A1U203"/>
<dbReference type="RefSeq" id="WP_119480731.1">
    <property type="nucleotide sequence ID" value="NZ_QXTG01000001.1"/>
</dbReference>
<dbReference type="OrthoDB" id="4374883at2"/>
<dbReference type="InterPro" id="IPR025241">
    <property type="entry name" value="DUF4190"/>
</dbReference>
<evidence type="ECO:0000313" key="3">
    <source>
        <dbReference type="EMBL" id="RIX30370.1"/>
    </source>
</evidence>